<dbReference type="GO" id="GO:0016491">
    <property type="term" value="F:oxidoreductase activity"/>
    <property type="evidence" value="ECO:0007669"/>
    <property type="project" value="UniProtKB-KW"/>
</dbReference>
<evidence type="ECO:0000259" key="4">
    <source>
        <dbReference type="Pfam" id="PF01408"/>
    </source>
</evidence>
<evidence type="ECO:0000256" key="1">
    <source>
        <dbReference type="ARBA" id="ARBA00010928"/>
    </source>
</evidence>
<reference evidence="6 7" key="1">
    <citation type="submission" date="2016-10" db="EMBL/GenBank/DDBJ databases">
        <authorList>
            <person name="de Groot N.N."/>
        </authorList>
    </citation>
    <scope>NUCLEOTIDE SEQUENCE [LARGE SCALE GENOMIC DNA]</scope>
    <source>
        <strain evidence="6 7">DSM 21800</strain>
    </source>
</reference>
<feature type="compositionally biased region" description="Polar residues" evidence="3">
    <location>
        <begin position="346"/>
        <end position="368"/>
    </location>
</feature>
<dbReference type="Proteomes" id="UP000199103">
    <property type="component" value="Chromosome I"/>
</dbReference>
<dbReference type="PANTHER" id="PTHR22604">
    <property type="entry name" value="OXIDOREDUCTASES"/>
    <property type="match status" value="1"/>
</dbReference>
<dbReference type="Pfam" id="PF22725">
    <property type="entry name" value="GFO_IDH_MocA_C3"/>
    <property type="match status" value="1"/>
</dbReference>
<accession>A0A1H1RSQ6</accession>
<evidence type="ECO:0000259" key="5">
    <source>
        <dbReference type="Pfam" id="PF22725"/>
    </source>
</evidence>
<dbReference type="Gene3D" id="3.40.50.720">
    <property type="entry name" value="NAD(P)-binding Rossmann-like Domain"/>
    <property type="match status" value="1"/>
</dbReference>
<keyword evidence="7" id="KW-1185">Reference proteome</keyword>
<dbReference type="EMBL" id="LT629772">
    <property type="protein sequence ID" value="SDS38713.1"/>
    <property type="molecule type" value="Genomic_DNA"/>
</dbReference>
<evidence type="ECO:0000256" key="2">
    <source>
        <dbReference type="ARBA" id="ARBA00023002"/>
    </source>
</evidence>
<dbReference type="AlphaFoldDB" id="A0A1H1RSQ6"/>
<dbReference type="InterPro" id="IPR050984">
    <property type="entry name" value="Gfo/Idh/MocA_domain"/>
</dbReference>
<dbReference type="InterPro" id="IPR000683">
    <property type="entry name" value="Gfo/Idh/MocA-like_OxRdtase_N"/>
</dbReference>
<dbReference type="GO" id="GO:0000166">
    <property type="term" value="F:nucleotide binding"/>
    <property type="evidence" value="ECO:0007669"/>
    <property type="project" value="InterPro"/>
</dbReference>
<gene>
    <name evidence="6" type="ORF">SAMN04489812_1753</name>
</gene>
<keyword evidence="2" id="KW-0560">Oxidoreductase</keyword>
<dbReference type="SUPFAM" id="SSF51735">
    <property type="entry name" value="NAD(P)-binding Rossmann-fold domains"/>
    <property type="match status" value="1"/>
</dbReference>
<sequence>MVLVTETQDKRIRWGIISTGHIAGVFARDLALLPDEAELAAVASRTQDKADAFAAEHGFARSYGSYAELAADDAIDAVYIATPHNDHVGSARMCLEAGKSVLVEKPLTTSAADTESLIGLARERGLFLMEALWTRTNPLLRKAVEVAHSGELGPIRHLDVSFGFRFSGPDDHRLIDPAQAGGAIWDLGVYPTHLSNVFLGEPTDLVGFGHRTHTGVDSHAAATLRFAADGDRPEITASLLASLEIDPTNRATVFCEQGKIELDSVVKPESITVVRGTGGDAEREEIVTQLLGGGYTLQAQEVMLGVRSGKLESPLVPWADSLAVARTLDRWLETVTDEVPAKPAGSATSGSGRSDFAQSASDRSGSER</sequence>
<evidence type="ECO:0000256" key="3">
    <source>
        <dbReference type="SAM" id="MobiDB-lite"/>
    </source>
</evidence>
<organism evidence="6 7">
    <name type="scientific">Microlunatus soli</name>
    <dbReference type="NCBI Taxonomy" id="630515"/>
    <lineage>
        <taxon>Bacteria</taxon>
        <taxon>Bacillati</taxon>
        <taxon>Actinomycetota</taxon>
        <taxon>Actinomycetes</taxon>
        <taxon>Propionibacteriales</taxon>
        <taxon>Propionibacteriaceae</taxon>
        <taxon>Microlunatus</taxon>
    </lineage>
</organism>
<dbReference type="PANTHER" id="PTHR22604:SF105">
    <property type="entry name" value="TRANS-1,2-DIHYDROBENZENE-1,2-DIOL DEHYDROGENASE"/>
    <property type="match status" value="1"/>
</dbReference>
<dbReference type="Gene3D" id="3.30.360.10">
    <property type="entry name" value="Dihydrodipicolinate Reductase, domain 2"/>
    <property type="match status" value="1"/>
</dbReference>
<evidence type="ECO:0000313" key="7">
    <source>
        <dbReference type="Proteomes" id="UP000199103"/>
    </source>
</evidence>
<dbReference type="InterPro" id="IPR036291">
    <property type="entry name" value="NAD(P)-bd_dom_sf"/>
</dbReference>
<dbReference type="STRING" id="630515.SAMN04489812_1753"/>
<dbReference type="InterPro" id="IPR055170">
    <property type="entry name" value="GFO_IDH_MocA-like_dom"/>
</dbReference>
<dbReference type="Pfam" id="PF01408">
    <property type="entry name" value="GFO_IDH_MocA"/>
    <property type="match status" value="1"/>
</dbReference>
<feature type="domain" description="Gfo/Idh/MocA-like oxidoreductase N-terminal" evidence="4">
    <location>
        <begin position="12"/>
        <end position="129"/>
    </location>
</feature>
<name>A0A1H1RSQ6_9ACTN</name>
<comment type="similarity">
    <text evidence="1">Belongs to the Gfo/Idh/MocA family.</text>
</comment>
<proteinExistence type="inferred from homology"/>
<feature type="region of interest" description="Disordered" evidence="3">
    <location>
        <begin position="337"/>
        <end position="368"/>
    </location>
</feature>
<protein>
    <submittedName>
        <fullName evidence="6">Predicted dehydrogenase</fullName>
    </submittedName>
</protein>
<evidence type="ECO:0000313" key="6">
    <source>
        <dbReference type="EMBL" id="SDS38713.1"/>
    </source>
</evidence>
<feature type="domain" description="GFO/IDH/MocA-like oxidoreductase" evidence="5">
    <location>
        <begin position="141"/>
        <end position="261"/>
    </location>
</feature>
<dbReference type="SUPFAM" id="SSF55347">
    <property type="entry name" value="Glyceraldehyde-3-phosphate dehydrogenase-like, C-terminal domain"/>
    <property type="match status" value="1"/>
</dbReference>